<dbReference type="EMBL" id="JABVEC010000056">
    <property type="protein sequence ID" value="MBC6471082.1"/>
    <property type="molecule type" value="Genomic_DNA"/>
</dbReference>
<feature type="transmembrane region" description="Helical" evidence="7">
    <location>
        <begin position="261"/>
        <end position="282"/>
    </location>
</feature>
<dbReference type="Proteomes" id="UP000805614">
    <property type="component" value="Unassembled WGS sequence"/>
</dbReference>
<feature type="transmembrane region" description="Helical" evidence="7">
    <location>
        <begin position="377"/>
        <end position="397"/>
    </location>
</feature>
<evidence type="ECO:0000256" key="1">
    <source>
        <dbReference type="ARBA" id="ARBA00004429"/>
    </source>
</evidence>
<dbReference type="PANTHER" id="PTHR23513:SF9">
    <property type="entry name" value="ENTEROBACTIN EXPORTER ENTS"/>
    <property type="match status" value="1"/>
</dbReference>
<evidence type="ECO:0000256" key="2">
    <source>
        <dbReference type="ARBA" id="ARBA00022448"/>
    </source>
</evidence>
<protein>
    <submittedName>
        <fullName evidence="8">MFS transporter</fullName>
    </submittedName>
</protein>
<keyword evidence="6 7" id="KW-0472">Membrane</keyword>
<proteinExistence type="predicted"/>
<dbReference type="PANTHER" id="PTHR23513">
    <property type="entry name" value="INTEGRAL MEMBRANE EFFLUX PROTEIN-RELATED"/>
    <property type="match status" value="1"/>
</dbReference>
<evidence type="ECO:0000256" key="5">
    <source>
        <dbReference type="ARBA" id="ARBA00022989"/>
    </source>
</evidence>
<dbReference type="RefSeq" id="WP_187248122.1">
    <property type="nucleotide sequence ID" value="NZ_BAAAOK010000002.1"/>
</dbReference>
<dbReference type="InterPro" id="IPR036259">
    <property type="entry name" value="MFS_trans_sf"/>
</dbReference>
<gene>
    <name evidence="8" type="ORF">HKK74_37175</name>
</gene>
<name>A0ABR7M1S9_9ACTN</name>
<evidence type="ECO:0000256" key="4">
    <source>
        <dbReference type="ARBA" id="ARBA00022692"/>
    </source>
</evidence>
<keyword evidence="9" id="KW-1185">Reference proteome</keyword>
<keyword evidence="3" id="KW-1003">Cell membrane</keyword>
<evidence type="ECO:0000313" key="8">
    <source>
        <dbReference type="EMBL" id="MBC6471082.1"/>
    </source>
</evidence>
<keyword evidence="2" id="KW-0813">Transport</keyword>
<keyword evidence="4 7" id="KW-0812">Transmembrane</keyword>
<comment type="caution">
    <text evidence="8">The sequence shown here is derived from an EMBL/GenBank/DDBJ whole genome shotgun (WGS) entry which is preliminary data.</text>
</comment>
<keyword evidence="5 7" id="KW-1133">Transmembrane helix</keyword>
<feature type="transmembrane region" description="Helical" evidence="7">
    <location>
        <begin position="84"/>
        <end position="103"/>
    </location>
</feature>
<reference evidence="8 9" key="1">
    <citation type="submission" date="2020-06" db="EMBL/GenBank/DDBJ databases">
        <title>Actinomadura xiongansis sp. nov., isolated from soil of Baiyangdian.</title>
        <authorList>
            <person name="Zhang X."/>
        </authorList>
    </citation>
    <scope>NUCLEOTIDE SEQUENCE [LARGE SCALE GENOMIC DNA]</scope>
    <source>
        <strain evidence="8 9">HBUM206468</strain>
    </source>
</reference>
<feature type="transmembrane region" description="Helical" evidence="7">
    <location>
        <begin position="149"/>
        <end position="171"/>
    </location>
</feature>
<sequence>MTMLDGVIDTRPLRSHPGFRRLWIGTTTASFSGQVALVAVLYQVWQLTHSSAWVGVIGAATAVPTIVFGLLGGALADAVDRRRVVMLTSTGAVTAAVLLAVQAGTGVRSLPLVLILVAAQAGCSALGASARRTFVPRLLPREQVPAGIALNHVSFQAAMLVGPAVAGLAIAHWGVTSAYVLDAAAVTVSLYGVARLPSMRPEGGTTPVSLRATWDGWRFIVRRPALSGSLATDLAATVLAMPIALFPVLNEQRFAGDPRTLGLFLSAIAVGGIAAGLTSGLLSRAPRPGIVSLTAAATWGAALAGFGLVDTLFPTLACLAVAGAADTIAVISRGTLIQLATPDRYLGRVNSVEHVVGVAGPGIGNARAGAVAGLTSASTAAITGGLACALTVAVLAATNPALRRWRHQAAEPGAATPT</sequence>
<feature type="transmembrane region" description="Helical" evidence="7">
    <location>
        <begin position="230"/>
        <end position="249"/>
    </location>
</feature>
<feature type="transmembrane region" description="Helical" evidence="7">
    <location>
        <begin position="21"/>
        <end position="45"/>
    </location>
</feature>
<evidence type="ECO:0000256" key="3">
    <source>
        <dbReference type="ARBA" id="ARBA00022475"/>
    </source>
</evidence>
<evidence type="ECO:0000256" key="7">
    <source>
        <dbReference type="SAM" id="Phobius"/>
    </source>
</evidence>
<feature type="transmembrane region" description="Helical" evidence="7">
    <location>
        <begin position="289"/>
        <end position="309"/>
    </location>
</feature>
<organism evidence="8 9">
    <name type="scientific">Actinomadura alba</name>
    <dbReference type="NCBI Taxonomy" id="406431"/>
    <lineage>
        <taxon>Bacteria</taxon>
        <taxon>Bacillati</taxon>
        <taxon>Actinomycetota</taxon>
        <taxon>Actinomycetes</taxon>
        <taxon>Streptosporangiales</taxon>
        <taxon>Thermomonosporaceae</taxon>
        <taxon>Actinomadura</taxon>
    </lineage>
</organism>
<dbReference type="CDD" id="cd06173">
    <property type="entry name" value="MFS_MefA_like"/>
    <property type="match status" value="1"/>
</dbReference>
<dbReference type="Pfam" id="PF05977">
    <property type="entry name" value="MFS_3"/>
    <property type="match status" value="1"/>
</dbReference>
<comment type="subcellular location">
    <subcellularLocation>
        <location evidence="1">Cell inner membrane</location>
        <topology evidence="1">Multi-pass membrane protein</topology>
    </subcellularLocation>
</comment>
<dbReference type="Gene3D" id="1.20.1250.20">
    <property type="entry name" value="MFS general substrate transporter like domains"/>
    <property type="match status" value="1"/>
</dbReference>
<evidence type="ECO:0000313" key="9">
    <source>
        <dbReference type="Proteomes" id="UP000805614"/>
    </source>
</evidence>
<feature type="transmembrane region" description="Helical" evidence="7">
    <location>
        <begin position="51"/>
        <end position="72"/>
    </location>
</feature>
<evidence type="ECO:0000256" key="6">
    <source>
        <dbReference type="ARBA" id="ARBA00023136"/>
    </source>
</evidence>
<dbReference type="InterPro" id="IPR010290">
    <property type="entry name" value="TM_effector"/>
</dbReference>
<accession>A0ABR7M1S9</accession>
<dbReference type="SUPFAM" id="SSF103473">
    <property type="entry name" value="MFS general substrate transporter"/>
    <property type="match status" value="1"/>
</dbReference>